<feature type="region of interest" description="Disordered" evidence="5">
    <location>
        <begin position="308"/>
        <end position="366"/>
    </location>
</feature>
<feature type="compositionally biased region" description="Low complexity" evidence="5">
    <location>
        <begin position="327"/>
        <end position="345"/>
    </location>
</feature>
<reference evidence="7" key="1">
    <citation type="submission" date="2021-04" db="EMBL/GenBank/DDBJ databases">
        <authorList>
            <consortium name="Molecular Ecology Group"/>
        </authorList>
    </citation>
    <scope>NUCLEOTIDE SEQUENCE</scope>
</reference>
<feature type="transmembrane region" description="Helical" evidence="6">
    <location>
        <begin position="104"/>
        <end position="129"/>
    </location>
</feature>
<dbReference type="GO" id="GO:0005794">
    <property type="term" value="C:Golgi apparatus"/>
    <property type="evidence" value="ECO:0007669"/>
    <property type="project" value="TreeGrafter"/>
</dbReference>
<dbReference type="SUPFAM" id="SSF144091">
    <property type="entry name" value="Rhomboid-like"/>
    <property type="match status" value="1"/>
</dbReference>
<dbReference type="GO" id="GO:0006890">
    <property type="term" value="P:retrograde vesicle-mediated transport, Golgi to endoplasmic reticulum"/>
    <property type="evidence" value="ECO:0007669"/>
    <property type="project" value="InterPro"/>
</dbReference>
<evidence type="ECO:0000256" key="3">
    <source>
        <dbReference type="ARBA" id="ARBA00022989"/>
    </source>
</evidence>
<evidence type="ECO:0008006" key="9">
    <source>
        <dbReference type="Google" id="ProtNLM"/>
    </source>
</evidence>
<feature type="transmembrane region" description="Helical" evidence="6">
    <location>
        <begin position="31"/>
        <end position="53"/>
    </location>
</feature>
<dbReference type="EMBL" id="CAJHNH020000892">
    <property type="protein sequence ID" value="CAG5120425.1"/>
    <property type="molecule type" value="Genomic_DNA"/>
</dbReference>
<evidence type="ECO:0000313" key="7">
    <source>
        <dbReference type="EMBL" id="CAG5120425.1"/>
    </source>
</evidence>
<dbReference type="Gene3D" id="1.20.1540.10">
    <property type="entry name" value="Rhomboid-like"/>
    <property type="match status" value="1"/>
</dbReference>
<dbReference type="Pfam" id="PF08551">
    <property type="entry name" value="DUF1751"/>
    <property type="match status" value="1"/>
</dbReference>
<evidence type="ECO:0000256" key="5">
    <source>
        <dbReference type="SAM" id="MobiDB-lite"/>
    </source>
</evidence>
<dbReference type="Proteomes" id="UP000678393">
    <property type="component" value="Unassembled WGS sequence"/>
</dbReference>
<comment type="caution">
    <text evidence="7">The sequence shown here is derived from an EMBL/GenBank/DDBJ whole genome shotgun (WGS) entry which is preliminary data.</text>
</comment>
<name>A0A8S3YXN4_9EUPU</name>
<keyword evidence="8" id="KW-1185">Reference proteome</keyword>
<keyword evidence="3 6" id="KW-1133">Transmembrane helix</keyword>
<protein>
    <recommendedName>
        <fullName evidence="9">Transmembrane protein 115</fullName>
    </recommendedName>
</protein>
<evidence type="ECO:0000256" key="2">
    <source>
        <dbReference type="ARBA" id="ARBA00022692"/>
    </source>
</evidence>
<dbReference type="AlphaFoldDB" id="A0A8S3YXN4"/>
<dbReference type="OrthoDB" id="73612at2759"/>
<feature type="transmembrane region" description="Helical" evidence="6">
    <location>
        <begin position="65"/>
        <end position="92"/>
    </location>
</feature>
<evidence type="ECO:0000313" key="8">
    <source>
        <dbReference type="Proteomes" id="UP000678393"/>
    </source>
</evidence>
<keyword evidence="4 6" id="KW-0472">Membrane</keyword>
<keyword evidence="2 6" id="KW-0812">Transmembrane</keyword>
<dbReference type="FunFam" id="1.20.1540.10:FF:000004">
    <property type="entry name" value="Transmembrane protein 115"/>
    <property type="match status" value="1"/>
</dbReference>
<dbReference type="InterPro" id="IPR013861">
    <property type="entry name" value="TMEM115/Pdh1/Rbl19"/>
</dbReference>
<dbReference type="PANTHER" id="PTHR13377">
    <property type="entry name" value="PLACENTAL PROTEIN 6"/>
    <property type="match status" value="1"/>
</dbReference>
<accession>A0A8S3YXN4</accession>
<organism evidence="7 8">
    <name type="scientific">Candidula unifasciata</name>
    <dbReference type="NCBI Taxonomy" id="100452"/>
    <lineage>
        <taxon>Eukaryota</taxon>
        <taxon>Metazoa</taxon>
        <taxon>Spiralia</taxon>
        <taxon>Lophotrochozoa</taxon>
        <taxon>Mollusca</taxon>
        <taxon>Gastropoda</taxon>
        <taxon>Heterobranchia</taxon>
        <taxon>Euthyneura</taxon>
        <taxon>Panpulmonata</taxon>
        <taxon>Eupulmonata</taxon>
        <taxon>Stylommatophora</taxon>
        <taxon>Helicina</taxon>
        <taxon>Helicoidea</taxon>
        <taxon>Geomitridae</taxon>
        <taxon>Candidula</taxon>
    </lineage>
</organism>
<dbReference type="InterPro" id="IPR035952">
    <property type="entry name" value="Rhomboid-like_sf"/>
</dbReference>
<dbReference type="GO" id="GO:0016020">
    <property type="term" value="C:membrane"/>
    <property type="evidence" value="ECO:0007669"/>
    <property type="project" value="UniProtKB-SubCell"/>
</dbReference>
<sequence length="366" mass="40066">MAASIAHSRFPTFKENLSAAFGKSSIVVKTITIAVILGYLCSFISSAVPFITITPGYVLPPNFHVYSLIPFCFVELHIWHVVVDAVIIILFGKLLEPLWGAREMLLFFIVVNMGVGILTAFVYLFIYLVTLKEEYLFDVHIHGLSGYIAGFCVALKQVMPDHCLAVLPFGKLKNTHVPLALLALTIGLRVAGLLPGAYPYMFANGLLVSWVYLRFYQKHSDGNRGDLADNFSFASFFPSQLQPLIAVFANTIFSGLVKLKLCKKPQRRYDVSSSTTITVTLPGTEPRDAERRKQLAIKALNERLSKVDSAPNWPTLDDDDEDNEKPASSVSASSSFTSQQSTAAVGSSAATPLASNVTDTTSTENV</sequence>
<gene>
    <name evidence="7" type="ORF">CUNI_LOCUS5983</name>
</gene>
<evidence type="ECO:0000256" key="1">
    <source>
        <dbReference type="ARBA" id="ARBA00004141"/>
    </source>
</evidence>
<evidence type="ECO:0000256" key="6">
    <source>
        <dbReference type="SAM" id="Phobius"/>
    </source>
</evidence>
<evidence type="ECO:0000256" key="4">
    <source>
        <dbReference type="ARBA" id="ARBA00023136"/>
    </source>
</evidence>
<proteinExistence type="predicted"/>
<feature type="compositionally biased region" description="Polar residues" evidence="5">
    <location>
        <begin position="348"/>
        <end position="366"/>
    </location>
</feature>
<dbReference type="PANTHER" id="PTHR13377:SF3">
    <property type="entry name" value="TRANSMEMBRANE PROTEIN 115"/>
    <property type="match status" value="1"/>
</dbReference>
<dbReference type="SMART" id="SM01160">
    <property type="entry name" value="DUF1751"/>
    <property type="match status" value="1"/>
</dbReference>
<comment type="subcellular location">
    <subcellularLocation>
        <location evidence="1">Membrane</location>
        <topology evidence="1">Multi-pass membrane protein</topology>
    </subcellularLocation>
</comment>